<dbReference type="Proteomes" id="UP000295134">
    <property type="component" value="Plasmid pArsFIN3"/>
</dbReference>
<sequence length="395" mass="46351">MSATLDRDPSYNLVQSNDLINASYKLNRNEMRLLVLALSKVDSKTENPGNITLYPKEFIKMFSTNEQKVWVTMREALISLSKKQIEFFRVDKNNMRTINFSNWIDGGSFYERQEDCSKIVLRFTKSIEPYLFELKGNFTICSIESIQNLTNPIAFRLYLIMLSEIKKAKNIELKKSKKLEVHMLKLSILQIRKIFPNLSKEFNNIKKFTLIPAFEQIQSLTDISLNWRTIKTGRSITDIEITYILEKDDLFKTKPIRPRLAKRPHVKSGSHDEGEWMKKNAEILYQYEKNLKKYDPTLRLTMPDLRRAVECSKYCKQNWHEEKKRELAIREGKIEDSTPTKAILQSHNKILAKSQVTSLEKELEEIPNFGGFKQIKGQFFDKRSAEAAGYNWDEY</sequence>
<dbReference type="Pfam" id="PF21205">
    <property type="entry name" value="Rep3_C"/>
    <property type="match status" value="1"/>
</dbReference>
<evidence type="ECO:0000259" key="2">
    <source>
        <dbReference type="Pfam" id="PF01051"/>
    </source>
</evidence>
<dbReference type="Proteomes" id="UP000295134">
    <property type="component" value="Plasmid pArsFIN4"/>
</dbReference>
<dbReference type="KEGG" id="ans:ArsFIN_46680"/>
<protein>
    <submittedName>
        <fullName evidence="4">Replication initiation protein</fullName>
    </submittedName>
</protein>
<geneLocation type="plasmid" evidence="5 7">
    <name>paNv_CAN11</name>
</geneLocation>
<dbReference type="EMBL" id="CP038615">
    <property type="protein sequence ID" value="QBY45989.1"/>
    <property type="molecule type" value="Genomic_DNA"/>
</dbReference>
<reference evidence="5" key="2">
    <citation type="submission" date="2023-04" db="EMBL/GenBank/DDBJ databases">
        <title>Genome dynamics across the evolutionary transition to endosymbiosis.</title>
        <authorList>
            <person name="Siozios S."/>
            <person name="Nadal-Jimenez P."/>
            <person name="Azagi T."/>
            <person name="Sprong H."/>
            <person name="Frost C.L."/>
            <person name="Parratt S.R."/>
            <person name="Taylor G."/>
            <person name="Brettell L."/>
            <person name="Lew K.C."/>
            <person name="Croft L."/>
            <person name="King K.C."/>
            <person name="Brockhurst M.A."/>
            <person name="Hypsa V."/>
            <person name="Novakova E."/>
            <person name="Darby A.C."/>
            <person name="Hurst G.D.D."/>
        </authorList>
    </citation>
    <scope>NUCLEOTIDE SEQUENCE</scope>
    <source>
        <strain evidence="5">ANv_CAN</strain>
        <plasmid evidence="5">paNv_CAN11</plasmid>
    </source>
</reference>
<reference evidence="4 6" key="1">
    <citation type="submission" date="2019-03" db="EMBL/GenBank/DDBJ databases">
        <title>Long-read sequencing reveals hyperdense prophage content in a complex bacterial symbiont genome.</title>
        <authorList>
            <person name="Frost C.L."/>
            <person name="Siozios S."/>
            <person name="Nadal-Jimenez P."/>
            <person name="Brockhurst M.A."/>
            <person name="King K.C."/>
            <person name="Darby A.C."/>
            <person name="Hurst G.D.D."/>
        </authorList>
    </citation>
    <scope>NUCLEOTIDE SEQUENCE [LARGE SCALE GENOMIC DNA]</scope>
    <source>
        <strain evidence="4 6">FIN</strain>
        <plasmid evidence="6">parsfin3</plasmid>
        <plasmid evidence="3">pArsFIN3</plasmid>
        <plasmid evidence="6">parsfin4</plasmid>
        <plasmid evidence="4">pArsFIN4</plasmid>
    </source>
</reference>
<evidence type="ECO:0000313" key="6">
    <source>
        <dbReference type="Proteomes" id="UP000295134"/>
    </source>
</evidence>
<dbReference type="EMBL" id="CP038616">
    <property type="protein sequence ID" value="QBY46057.1"/>
    <property type="molecule type" value="Genomic_DNA"/>
</dbReference>
<dbReference type="InterPro" id="IPR036388">
    <property type="entry name" value="WH-like_DNA-bd_sf"/>
</dbReference>
<dbReference type="AlphaFoldDB" id="A0A4P7L056"/>
<dbReference type="GO" id="GO:0006270">
    <property type="term" value="P:DNA replication initiation"/>
    <property type="evidence" value="ECO:0007669"/>
    <property type="project" value="InterPro"/>
</dbReference>
<dbReference type="SUPFAM" id="SSF46785">
    <property type="entry name" value="Winged helix' DNA-binding domain"/>
    <property type="match status" value="2"/>
</dbReference>
<organism evidence="4 6">
    <name type="scientific">Arsenophonus nasoniae</name>
    <name type="common">son-killer infecting Nasonia vitripennis</name>
    <dbReference type="NCBI Taxonomy" id="638"/>
    <lineage>
        <taxon>Bacteria</taxon>
        <taxon>Pseudomonadati</taxon>
        <taxon>Pseudomonadota</taxon>
        <taxon>Gammaproteobacteria</taxon>
        <taxon>Enterobacterales</taxon>
        <taxon>Morganellaceae</taxon>
        <taxon>Arsenophonus</taxon>
    </lineage>
</organism>
<evidence type="ECO:0000313" key="4">
    <source>
        <dbReference type="EMBL" id="QBY46057.1"/>
    </source>
</evidence>
<evidence type="ECO:0000313" key="5">
    <source>
        <dbReference type="EMBL" id="WGM08977.1"/>
    </source>
</evidence>
<dbReference type="EMBL" id="CP123534">
    <property type="protein sequence ID" value="WGM08977.1"/>
    <property type="molecule type" value="Genomic_DNA"/>
</dbReference>
<evidence type="ECO:0000256" key="1">
    <source>
        <dbReference type="ARBA" id="ARBA00038283"/>
    </source>
</evidence>
<accession>A0A4P7L056</accession>
<name>A0A4P7L056_9GAMM</name>
<dbReference type="InterPro" id="IPR000525">
    <property type="entry name" value="Initiator_Rep_WH1"/>
</dbReference>
<dbReference type="RefSeq" id="WP_135678595.1">
    <property type="nucleotide sequence ID" value="NZ_CP038615.1"/>
</dbReference>
<dbReference type="Pfam" id="PF01051">
    <property type="entry name" value="Rep3_N"/>
    <property type="match status" value="1"/>
</dbReference>
<dbReference type="Proteomes" id="UP001177592">
    <property type="component" value="Plasmid paNv_CAN11"/>
</dbReference>
<keyword evidence="7" id="KW-1185">Reference proteome</keyword>
<geneLocation type="plasmid" evidence="4">
    <name>pArsFIN4</name>
</geneLocation>
<keyword evidence="4" id="KW-0614">Plasmid</keyword>
<geneLocation type="plasmid" evidence="6">
    <name>parsfin4</name>
</geneLocation>
<dbReference type="GeneID" id="39752106"/>
<dbReference type="KEGG" id="ans:ArsFIN_46000"/>
<evidence type="ECO:0000313" key="7">
    <source>
        <dbReference type="Proteomes" id="UP001177592"/>
    </source>
</evidence>
<comment type="similarity">
    <text evidence="1">Belongs to the initiator RepB protein family.</text>
</comment>
<proteinExistence type="inferred from homology"/>
<dbReference type="Gene3D" id="1.10.10.10">
    <property type="entry name" value="Winged helix-like DNA-binding domain superfamily/Winged helix DNA-binding domain"/>
    <property type="match status" value="2"/>
</dbReference>
<dbReference type="InterPro" id="IPR036390">
    <property type="entry name" value="WH_DNA-bd_sf"/>
</dbReference>
<evidence type="ECO:0000313" key="3">
    <source>
        <dbReference type="EMBL" id="QBY45989.1"/>
    </source>
</evidence>
<geneLocation type="plasmid" evidence="3">
    <name>pArsFIN3</name>
</geneLocation>
<geneLocation type="plasmid" evidence="6">
    <name>parsfin3</name>
</geneLocation>
<gene>
    <name evidence="4" type="primary">repE_2</name>
    <name evidence="3" type="synonym">repE_1</name>
    <name evidence="3" type="ORF">ArsFIN_46000</name>
    <name evidence="4" type="ORF">ArsFIN_46680</name>
    <name evidence="5" type="ORF">QE258_26840</name>
</gene>
<feature type="domain" description="Initiator Rep protein WH1" evidence="2">
    <location>
        <begin position="13"/>
        <end position="160"/>
    </location>
</feature>
<dbReference type="GO" id="GO:0003887">
    <property type="term" value="F:DNA-directed DNA polymerase activity"/>
    <property type="evidence" value="ECO:0007669"/>
    <property type="project" value="InterPro"/>
</dbReference>